<dbReference type="GO" id="GO:0003677">
    <property type="term" value="F:DNA binding"/>
    <property type="evidence" value="ECO:0007669"/>
    <property type="project" value="InterPro"/>
</dbReference>
<organism evidence="1">
    <name type="scientific">uncultured Caudovirales phage</name>
    <dbReference type="NCBI Taxonomy" id="2100421"/>
    <lineage>
        <taxon>Viruses</taxon>
        <taxon>Duplodnaviria</taxon>
        <taxon>Heunggongvirae</taxon>
        <taxon>Uroviricota</taxon>
        <taxon>Caudoviricetes</taxon>
        <taxon>Peduoviridae</taxon>
        <taxon>Maltschvirus</taxon>
        <taxon>Maltschvirus maltsch</taxon>
    </lineage>
</organism>
<sequence>MTTKPVKGSKLQQMMGEKFLRVRSHYGVTLQTLSDEMQCSINTIRWHEAGHRCLRADGLAKAAAIIGCCPTDLIVDFREVSYG</sequence>
<reference evidence="1" key="1">
    <citation type="submission" date="2020-05" db="EMBL/GenBank/DDBJ databases">
        <authorList>
            <person name="Chiriac C."/>
            <person name="Salcher M."/>
            <person name="Ghai R."/>
            <person name="Kavagutti S V."/>
        </authorList>
    </citation>
    <scope>NUCLEOTIDE SEQUENCE</scope>
</reference>
<dbReference type="EMBL" id="LR798285">
    <property type="protein sequence ID" value="CAB5220209.1"/>
    <property type="molecule type" value="Genomic_DNA"/>
</dbReference>
<dbReference type="InterPro" id="IPR010982">
    <property type="entry name" value="Lambda_DNA-bd_dom_sf"/>
</dbReference>
<dbReference type="SUPFAM" id="SSF47413">
    <property type="entry name" value="lambda repressor-like DNA-binding domains"/>
    <property type="match status" value="1"/>
</dbReference>
<accession>A0A6J7WQB6</accession>
<gene>
    <name evidence="1" type="ORF">UFOVP233_16</name>
</gene>
<name>A0A6J7WQB6_9CAUD</name>
<proteinExistence type="predicted"/>
<evidence type="ECO:0000313" key="1">
    <source>
        <dbReference type="EMBL" id="CAB5220209.1"/>
    </source>
</evidence>
<dbReference type="Gene3D" id="1.10.260.40">
    <property type="entry name" value="lambda repressor-like DNA-binding domains"/>
    <property type="match status" value="1"/>
</dbReference>
<protein>
    <submittedName>
        <fullName evidence="1">HTH_XRE domain containing protein</fullName>
    </submittedName>
</protein>